<dbReference type="Pfam" id="PF00888">
    <property type="entry name" value="Cullin"/>
    <property type="match status" value="1"/>
</dbReference>
<dbReference type="InterPro" id="IPR036390">
    <property type="entry name" value="WH_DNA-bd_sf"/>
</dbReference>
<evidence type="ECO:0000256" key="1">
    <source>
        <dbReference type="ARBA" id="ARBA00004906"/>
    </source>
</evidence>
<dbReference type="SMART" id="SM00182">
    <property type="entry name" value="CULLIN"/>
    <property type="match status" value="1"/>
</dbReference>
<dbReference type="InterPro" id="IPR045093">
    <property type="entry name" value="Cullin"/>
</dbReference>
<dbReference type="CDD" id="cd06532">
    <property type="entry name" value="Glyco_transf_25"/>
    <property type="match status" value="1"/>
</dbReference>
<dbReference type="SUPFAM" id="SSF75632">
    <property type="entry name" value="Cullin homology domain"/>
    <property type="match status" value="1"/>
</dbReference>
<dbReference type="CDD" id="cd00761">
    <property type="entry name" value="Glyco_tranf_GTA_type"/>
    <property type="match status" value="1"/>
</dbReference>
<dbReference type="OrthoDB" id="27073at2759"/>
<dbReference type="Gene3D" id="3.90.550.10">
    <property type="entry name" value="Spore Coat Polysaccharide Biosynthesis Protein SpsA, Chain A"/>
    <property type="match status" value="1"/>
</dbReference>
<protein>
    <submittedName>
        <fullName evidence="9">Cullin-1</fullName>
    </submittedName>
</protein>
<evidence type="ECO:0000256" key="4">
    <source>
        <dbReference type="ARBA" id="ARBA00022786"/>
    </source>
</evidence>
<dbReference type="FunFam" id="1.20.1310.10:FF:000019">
    <property type="entry name" value="Cullin 1"/>
    <property type="match status" value="1"/>
</dbReference>
<proteinExistence type="inferred from homology"/>
<organism evidence="9 10">
    <name type="scientific">Trichinella spiralis</name>
    <name type="common">Trichina worm</name>
    <dbReference type="NCBI Taxonomy" id="6334"/>
    <lineage>
        <taxon>Eukaryota</taxon>
        <taxon>Metazoa</taxon>
        <taxon>Ecdysozoa</taxon>
        <taxon>Nematoda</taxon>
        <taxon>Enoplea</taxon>
        <taxon>Dorylaimia</taxon>
        <taxon>Trichinellida</taxon>
        <taxon>Trichinellidae</taxon>
        <taxon>Trichinella</taxon>
    </lineage>
</organism>
<sequence length="1550" mass="178057">MNDSTEHTQLKTHRRQSSNNDNPQYRQTSSPPPSPPYATVFNPDTQVLNVETVSAFKTFTTLTMTDLLYYDFLMKYIEKKKILNIFDDAYEIVIVIKLKPEIKLANYYRKQRDIKTSNVFIAGFYDVACCESAVQYDSIMRKNKEYFNPLIFLLENMVGYSNTILPGSATNIDILWADLKDGMEQIYSRTSMCFQRYMNIYTHVYTYSTAIQSNSVHSSNSSTAVNGSCHSAQRGRVISAHSPATNINADANITTNATPNEFSGHELYSRIATYLHSFVADLHKNAASLHDESLLVYYCTQWENYRFSSKIVNGLCAYLNRHWIRRINDEGNDTIVEIYQLALRIWKKVFFEILSDSLTKALLKAVECLRHGEMCNMDLVSGVVNSFVELSSCRKQSNRSLEDDTVDQSLMIYKKYFEEPFLMQTRAFYTIESETFIRENTFSEYMKRVETRMQEENKLCTVYLNKVTLKPLSNLLVDIFVEQRLDVFQAEFKKLLKTEKTEDLKRMYDLCLRVDNGLVEIKKSLGAHILSHGKSALENIGEFAITDPKTYVTAILEVYEKFHILVTDAFRGDYGFVTALDKACSKFINDNKITKKANCSSKSPELLARYCDILLKKSPKNPEEAEVESLLNKVMVVFKFIEDKDIFQKFYIRLFAKRLVNQLSASEDTEASMISKLKEACGFEYTSKLQRMFTDIAVSKSITDRFHEYEAKCKIEGVQTNVMVLSSGAWPFQASFNFNIPAPLEKSKQAFMNYYSETYTGRKLSWLFNCSRVEMAAHCYDRNYTLLTSAYQAAVLEQFNYSPKCMLLQLFEATNIRLDLLQQVIGQLIKFNVLGAKIGDSVIDVKDSNDDGEDALGFDSVIFLGDFRSRKVRVDLTKVSLKAEISQEHETVEKNVDEDRRLLIQACIVRTMKMRKALNHNQLISEVISQLTSNEMTMRKIPIHIWLERIIIISHSVPAQGEISSSSSTARSGEVCRQGFGPKNGQCALWIGALDELLEPTLLISVLVRNKAHVLPYFLGTLDALDYPKHRIQLFIRLDHSVDDSAEMLDRWLGRVNRSYHSVEFSHDDDPIGYAGERSWFDWTEDRYREVIRWKQYALDKGRRVWADYLLFLDSDVLFTDPNAVRLLIAESKPIVAPMLTSVGAYSNFWASTTDTGYYKRTDDYDRLLTRQSVGCFAVPMVNSAVLIDLRWQATDKLALEPDRLVEPYNGPLDDMLLLAASVRQAGLRMHVSNRHRYGVLLPPLDVDASLADELDNLQFLVLESLHNGPPGLTTTPLLEATEQPVPGPVDKMHFDELYLINLLRRPDRRLRMLACFAVLGLEVRLVEAVDGRMLEPADLNAIGVKQMPDYRDPYHKRPMTLGEVGCFLSHYNVWRDMLDRGYRRAVIFEDDLRFTRSFRRQVGVVMAELDANVPDWDLVYLGRKRLNPDQDGPLVENCSFVSHVGYSYWTLAYALSRRRLHQRHREHWHCWTATAAAAAAADFAHTGNVSQHRATRRRTLNDQPTSKLYLLLGWKLIASSQRIERAICILSQSSSFDPQRRKVQQQQQR</sequence>
<dbReference type="Pfam" id="PF10557">
    <property type="entry name" value="Cullin_Nedd8"/>
    <property type="match status" value="1"/>
</dbReference>
<evidence type="ECO:0000256" key="2">
    <source>
        <dbReference type="ARBA" id="ARBA00006019"/>
    </source>
</evidence>
<dbReference type="Gene3D" id="4.10.1030.10">
    <property type="entry name" value="Ring Box Chain A, domain 5"/>
    <property type="match status" value="1"/>
</dbReference>
<dbReference type="FunFam" id="1.20.1310.10:FF:000023">
    <property type="entry name" value="cullin-1"/>
    <property type="match status" value="1"/>
</dbReference>
<dbReference type="SUPFAM" id="SSF53448">
    <property type="entry name" value="Nucleotide-diphospho-sugar transferases"/>
    <property type="match status" value="1"/>
</dbReference>
<evidence type="ECO:0000259" key="8">
    <source>
        <dbReference type="PROSITE" id="PS50069"/>
    </source>
</evidence>
<dbReference type="EMBL" id="JYDH01000010">
    <property type="protein sequence ID" value="KRY40899.1"/>
    <property type="molecule type" value="Genomic_DNA"/>
</dbReference>
<dbReference type="FunCoup" id="A0A0V1BWU9">
    <property type="interactions" value="2044"/>
</dbReference>
<dbReference type="PROSITE" id="PS50069">
    <property type="entry name" value="CULLIN_2"/>
    <property type="match status" value="1"/>
</dbReference>
<dbReference type="Gene3D" id="1.10.10.10">
    <property type="entry name" value="Winged helix-like DNA-binding domain superfamily/Winged helix DNA-binding domain"/>
    <property type="match status" value="2"/>
</dbReference>
<comment type="similarity">
    <text evidence="2 5 6">Belongs to the cullin family.</text>
</comment>
<dbReference type="Gene3D" id="1.20.1310.10">
    <property type="entry name" value="Cullin Repeats"/>
    <property type="match status" value="4"/>
</dbReference>
<dbReference type="STRING" id="6334.A0A0V1BWU9"/>
<dbReference type="InterPro" id="IPR029044">
    <property type="entry name" value="Nucleotide-diphossugar_trans"/>
</dbReference>
<dbReference type="GO" id="GO:0006511">
    <property type="term" value="P:ubiquitin-dependent protein catabolic process"/>
    <property type="evidence" value="ECO:0007669"/>
    <property type="project" value="InterPro"/>
</dbReference>
<reference evidence="9 10" key="1">
    <citation type="submission" date="2015-01" db="EMBL/GenBank/DDBJ databases">
        <title>Evolution of Trichinella species and genotypes.</title>
        <authorList>
            <person name="Korhonen P.K."/>
            <person name="Edoardo P."/>
            <person name="Giuseppe L.R."/>
            <person name="Gasser R.B."/>
        </authorList>
    </citation>
    <scope>NUCLEOTIDE SEQUENCE [LARGE SCALE GENOMIC DNA]</scope>
    <source>
        <strain evidence="9">ISS3</strain>
    </source>
</reference>
<keyword evidence="4" id="KW-0833">Ubl conjugation pathway</keyword>
<evidence type="ECO:0000313" key="9">
    <source>
        <dbReference type="EMBL" id="KRY40899.1"/>
    </source>
</evidence>
<keyword evidence="10" id="KW-1185">Reference proteome</keyword>
<dbReference type="Pfam" id="PF26557">
    <property type="entry name" value="Cullin_AB"/>
    <property type="match status" value="1"/>
</dbReference>
<feature type="domain" description="Cullin family profile" evidence="8">
    <location>
        <begin position="602"/>
        <end position="829"/>
    </location>
</feature>
<dbReference type="SUPFAM" id="SSF46785">
    <property type="entry name" value="Winged helix' DNA-binding domain"/>
    <property type="match status" value="1"/>
</dbReference>
<dbReference type="GO" id="GO:0031625">
    <property type="term" value="F:ubiquitin protein ligase binding"/>
    <property type="evidence" value="ECO:0007669"/>
    <property type="project" value="InterPro"/>
</dbReference>
<dbReference type="InterPro" id="IPR036317">
    <property type="entry name" value="Cullin_homology_sf"/>
</dbReference>
<comment type="similarity">
    <text evidence="3">Belongs to the glycosyltransferase 25 family.</text>
</comment>
<dbReference type="InterPro" id="IPR016159">
    <property type="entry name" value="Cullin_repeat-like_dom_sf"/>
</dbReference>
<dbReference type="InterPro" id="IPR036388">
    <property type="entry name" value="WH-like_DNA-bd_sf"/>
</dbReference>
<dbReference type="InterPro" id="IPR016158">
    <property type="entry name" value="Cullin_homology"/>
</dbReference>
<accession>A0A0V1BWU9</accession>
<dbReference type="InterPro" id="IPR001373">
    <property type="entry name" value="Cullin_N"/>
</dbReference>
<dbReference type="FunFam" id="1.20.1310.10:FF:000001">
    <property type="entry name" value="Cullin 3"/>
    <property type="match status" value="1"/>
</dbReference>
<evidence type="ECO:0000313" key="10">
    <source>
        <dbReference type="Proteomes" id="UP000054776"/>
    </source>
</evidence>
<dbReference type="InterPro" id="IPR002654">
    <property type="entry name" value="Glyco_trans_25"/>
</dbReference>
<evidence type="ECO:0000256" key="7">
    <source>
        <dbReference type="SAM" id="MobiDB-lite"/>
    </source>
</evidence>
<dbReference type="FunFam" id="1.20.1310.10:FF:000007">
    <property type="entry name" value="Cullin 1"/>
    <property type="match status" value="1"/>
</dbReference>
<name>A0A0V1BWU9_TRISP</name>
<feature type="region of interest" description="Disordered" evidence="7">
    <location>
        <begin position="1"/>
        <end position="37"/>
    </location>
</feature>
<feature type="compositionally biased region" description="Polar residues" evidence="7">
    <location>
        <begin position="17"/>
        <end position="28"/>
    </location>
</feature>
<dbReference type="InterPro" id="IPR019559">
    <property type="entry name" value="Cullin_neddylation_domain"/>
</dbReference>
<comment type="caution">
    <text evidence="9">The sequence shown here is derived from an EMBL/GenBank/DDBJ whole genome shotgun (WGS) entry which is preliminary data.</text>
</comment>
<dbReference type="InterPro" id="IPR059120">
    <property type="entry name" value="Cullin-like_AB"/>
</dbReference>
<dbReference type="PANTHER" id="PTHR11932">
    <property type="entry name" value="CULLIN"/>
    <property type="match status" value="1"/>
</dbReference>
<dbReference type="Proteomes" id="UP000054776">
    <property type="component" value="Unassembled WGS sequence"/>
</dbReference>
<evidence type="ECO:0000256" key="6">
    <source>
        <dbReference type="RuleBase" id="RU003829"/>
    </source>
</evidence>
<evidence type="ECO:0000256" key="5">
    <source>
        <dbReference type="PROSITE-ProRule" id="PRU00330"/>
    </source>
</evidence>
<dbReference type="SMART" id="SM00884">
    <property type="entry name" value="Cullin_Nedd8"/>
    <property type="match status" value="1"/>
</dbReference>
<dbReference type="Pfam" id="PF01755">
    <property type="entry name" value="Glyco_transf_25"/>
    <property type="match status" value="1"/>
</dbReference>
<evidence type="ECO:0000256" key="3">
    <source>
        <dbReference type="ARBA" id="ARBA00006721"/>
    </source>
</evidence>
<dbReference type="SUPFAM" id="SSF74788">
    <property type="entry name" value="Cullin repeat-like"/>
    <property type="match status" value="1"/>
</dbReference>
<comment type="pathway">
    <text evidence="1">Protein modification; protein ubiquitination.</text>
</comment>
<gene>
    <name evidence="9" type="primary">Stk16</name>
    <name evidence="9" type="ORF">T01_9884</name>
</gene>
<dbReference type="InParanoid" id="A0A0V1BWU9"/>